<gene>
    <name evidence="1" type="ORF">ACEZDE_18970</name>
</gene>
<dbReference type="RefSeq" id="WP_380537494.1">
    <property type="nucleotide sequence ID" value="NZ_JBHFAB010000013.1"/>
</dbReference>
<accession>A0ABV6VYA6</accession>
<reference evidence="1 2" key="1">
    <citation type="submission" date="2024-09" db="EMBL/GenBank/DDBJ databases">
        <authorList>
            <person name="Lee S.D."/>
        </authorList>
    </citation>
    <scope>NUCLEOTIDE SEQUENCE [LARGE SCALE GENOMIC DNA]</scope>
    <source>
        <strain evidence="1 2">N8-3</strain>
    </source>
</reference>
<protein>
    <submittedName>
        <fullName evidence="1">Uncharacterized protein</fullName>
    </submittedName>
</protein>
<proteinExistence type="predicted"/>
<dbReference type="Proteomes" id="UP001592531">
    <property type="component" value="Unassembled WGS sequence"/>
</dbReference>
<keyword evidence="2" id="KW-1185">Reference proteome</keyword>
<organism evidence="1 2">
    <name type="scientific">Streptacidiphilus cavernicola</name>
    <dbReference type="NCBI Taxonomy" id="3342716"/>
    <lineage>
        <taxon>Bacteria</taxon>
        <taxon>Bacillati</taxon>
        <taxon>Actinomycetota</taxon>
        <taxon>Actinomycetes</taxon>
        <taxon>Kitasatosporales</taxon>
        <taxon>Streptomycetaceae</taxon>
        <taxon>Streptacidiphilus</taxon>
    </lineage>
</organism>
<dbReference type="EMBL" id="JBHFAB010000013">
    <property type="protein sequence ID" value="MFC1418698.1"/>
    <property type="molecule type" value="Genomic_DNA"/>
</dbReference>
<evidence type="ECO:0000313" key="2">
    <source>
        <dbReference type="Proteomes" id="UP001592531"/>
    </source>
</evidence>
<sequence>MQHLTQMRVQDSDTPAVLARTAVLEAAAVIDVDPGERIMFGVLIAGRLFPLIRLVSIALTHPADYAAQDAARALRDLGFQTFSADSVV</sequence>
<evidence type="ECO:0000313" key="1">
    <source>
        <dbReference type="EMBL" id="MFC1418698.1"/>
    </source>
</evidence>
<name>A0ABV6VYA6_9ACTN</name>
<comment type="caution">
    <text evidence="1">The sequence shown here is derived from an EMBL/GenBank/DDBJ whole genome shotgun (WGS) entry which is preliminary data.</text>
</comment>